<sequence length="75" mass="9200">MPEAQEPVDARESARPPSSVHHARQQVTDAERLRRRARFLRELNEARQLRERVRPRRAREARMRRQALLMRTFRW</sequence>
<proteinExistence type="predicted"/>
<accession>A0A4Y3RBN3</accession>
<name>A0A4Y3RBN3_STRCI</name>
<organism evidence="2 3">
    <name type="scientific">Streptomyces cacaoi</name>
    <dbReference type="NCBI Taxonomy" id="1898"/>
    <lineage>
        <taxon>Bacteria</taxon>
        <taxon>Bacillati</taxon>
        <taxon>Actinomycetota</taxon>
        <taxon>Actinomycetes</taxon>
        <taxon>Kitasatosporales</taxon>
        <taxon>Streptomycetaceae</taxon>
        <taxon>Streptomyces</taxon>
    </lineage>
</organism>
<dbReference type="RefSeq" id="WP_141275833.1">
    <property type="nucleotide sequence ID" value="NZ_BJMM01000082.1"/>
</dbReference>
<gene>
    <name evidence="2" type="ORF">SCA03_66580</name>
</gene>
<dbReference type="AlphaFoldDB" id="A0A4Y3RBN3"/>
<dbReference type="EMBL" id="BJMM01000082">
    <property type="protein sequence ID" value="GEB54107.1"/>
    <property type="molecule type" value="Genomic_DNA"/>
</dbReference>
<feature type="region of interest" description="Disordered" evidence="1">
    <location>
        <begin position="1"/>
        <end position="31"/>
    </location>
</feature>
<dbReference type="Proteomes" id="UP000319210">
    <property type="component" value="Unassembled WGS sequence"/>
</dbReference>
<comment type="caution">
    <text evidence="2">The sequence shown here is derived from an EMBL/GenBank/DDBJ whole genome shotgun (WGS) entry which is preliminary data.</text>
</comment>
<keyword evidence="3" id="KW-1185">Reference proteome</keyword>
<evidence type="ECO:0000313" key="2">
    <source>
        <dbReference type="EMBL" id="GEB54107.1"/>
    </source>
</evidence>
<reference evidence="2 3" key="1">
    <citation type="submission" date="2019-06" db="EMBL/GenBank/DDBJ databases">
        <title>Whole genome shotgun sequence of Streptomyces cacaoi subsp. cacaoi NBRC 12748.</title>
        <authorList>
            <person name="Hosoyama A."/>
            <person name="Uohara A."/>
            <person name="Ohji S."/>
            <person name="Ichikawa N."/>
        </authorList>
    </citation>
    <scope>NUCLEOTIDE SEQUENCE [LARGE SCALE GENOMIC DNA]</scope>
    <source>
        <strain evidence="2 3">NBRC 12748</strain>
    </source>
</reference>
<protein>
    <submittedName>
        <fullName evidence="2">Uncharacterized protein</fullName>
    </submittedName>
</protein>
<evidence type="ECO:0000313" key="3">
    <source>
        <dbReference type="Proteomes" id="UP000319210"/>
    </source>
</evidence>
<evidence type="ECO:0000256" key="1">
    <source>
        <dbReference type="SAM" id="MobiDB-lite"/>
    </source>
</evidence>